<name>A0A4Z0P794_9BACT</name>
<sequence length="103" mass="11150">MSDLLLLQVRESVSLTGLGILLLPAAEAPGLNRFPLHTALHLHLRYPSGLAENAVASVEEITRPNSEVGLSAAERVLMLTQEGAIAPPVGTQVWWTGEEANWW</sequence>
<dbReference type="AlphaFoldDB" id="A0A4Z0P794"/>
<evidence type="ECO:0000313" key="1">
    <source>
        <dbReference type="EMBL" id="TGE07818.1"/>
    </source>
</evidence>
<dbReference type="OrthoDB" id="885420at2"/>
<dbReference type="RefSeq" id="WP_135433255.1">
    <property type="nucleotide sequence ID" value="NZ_SRLA01000002.1"/>
</dbReference>
<dbReference type="Proteomes" id="UP000298337">
    <property type="component" value="Unassembled WGS sequence"/>
</dbReference>
<protein>
    <submittedName>
        <fullName evidence="1">Uncharacterized protein</fullName>
    </submittedName>
</protein>
<gene>
    <name evidence="1" type="ORF">EU556_08685</name>
</gene>
<accession>A0A4Z0P794</accession>
<reference evidence="1 2" key="1">
    <citation type="submission" date="2019-04" db="EMBL/GenBank/DDBJ databases">
        <authorList>
            <person name="Feng G."/>
            <person name="Zhang J."/>
            <person name="Zhu H."/>
        </authorList>
    </citation>
    <scope>NUCLEOTIDE SEQUENCE [LARGE SCALE GENOMIC DNA]</scope>
    <source>
        <strain evidence="1 2">92R-1</strain>
    </source>
</reference>
<organism evidence="1 2">
    <name type="scientific">Hymenobacter fodinae</name>
    <dbReference type="NCBI Taxonomy" id="2510796"/>
    <lineage>
        <taxon>Bacteria</taxon>
        <taxon>Pseudomonadati</taxon>
        <taxon>Bacteroidota</taxon>
        <taxon>Cytophagia</taxon>
        <taxon>Cytophagales</taxon>
        <taxon>Hymenobacteraceae</taxon>
        <taxon>Hymenobacter</taxon>
    </lineage>
</organism>
<proteinExistence type="predicted"/>
<dbReference type="EMBL" id="SRLA01000002">
    <property type="protein sequence ID" value="TGE07818.1"/>
    <property type="molecule type" value="Genomic_DNA"/>
</dbReference>
<comment type="caution">
    <text evidence="1">The sequence shown here is derived from an EMBL/GenBank/DDBJ whole genome shotgun (WGS) entry which is preliminary data.</text>
</comment>
<evidence type="ECO:0000313" key="2">
    <source>
        <dbReference type="Proteomes" id="UP000298337"/>
    </source>
</evidence>
<keyword evidence="2" id="KW-1185">Reference proteome</keyword>